<dbReference type="InterPro" id="IPR023796">
    <property type="entry name" value="Serpin_dom"/>
</dbReference>
<comment type="similarity">
    <text evidence="1">Belongs to the serpin family.</text>
</comment>
<evidence type="ECO:0000313" key="3">
    <source>
        <dbReference type="EMBL" id="BAU85806.1"/>
    </source>
</evidence>
<organism evidence="3 4">
    <name type="scientific">Streptomyces laurentii</name>
    <dbReference type="NCBI Taxonomy" id="39478"/>
    <lineage>
        <taxon>Bacteria</taxon>
        <taxon>Bacillati</taxon>
        <taxon>Actinomycetota</taxon>
        <taxon>Actinomycetes</taxon>
        <taxon>Kitasatosporales</taxon>
        <taxon>Streptomycetaceae</taxon>
        <taxon>Streptomyces</taxon>
    </lineage>
</organism>
<name>A0A160P4D9_STRLU</name>
<dbReference type="Pfam" id="PF00079">
    <property type="entry name" value="Serpin"/>
    <property type="match status" value="2"/>
</dbReference>
<keyword evidence="4" id="KW-1185">Reference proteome</keyword>
<feature type="domain" description="Serpin" evidence="2">
    <location>
        <begin position="10"/>
        <end position="388"/>
    </location>
</feature>
<accession>A0A160P4D9</accession>
<evidence type="ECO:0000313" key="4">
    <source>
        <dbReference type="Proteomes" id="UP000217676"/>
    </source>
</evidence>
<evidence type="ECO:0000259" key="2">
    <source>
        <dbReference type="SMART" id="SM00093"/>
    </source>
</evidence>
<dbReference type="KEGG" id="slau:SLA_4922"/>
<protein>
    <recommendedName>
        <fullName evidence="2">Serpin domain-containing protein</fullName>
    </recommendedName>
</protein>
<dbReference type="EMBL" id="AP017424">
    <property type="protein sequence ID" value="BAU85806.1"/>
    <property type="molecule type" value="Genomic_DNA"/>
</dbReference>
<dbReference type="SUPFAM" id="SSF56574">
    <property type="entry name" value="Serpins"/>
    <property type="match status" value="2"/>
</dbReference>
<dbReference type="GO" id="GO:0004867">
    <property type="term" value="F:serine-type endopeptidase inhibitor activity"/>
    <property type="evidence" value="ECO:0007669"/>
    <property type="project" value="InterPro"/>
</dbReference>
<dbReference type="SMART" id="SM00093">
    <property type="entry name" value="SERPIN"/>
    <property type="match status" value="1"/>
</dbReference>
<dbReference type="PANTHER" id="PTHR11461">
    <property type="entry name" value="SERINE PROTEASE INHIBITOR, SERPIN"/>
    <property type="match status" value="1"/>
</dbReference>
<sequence length="399" mass="41502">MRGTTVRAVNRLTARWAGALPPGGDTVLSAAGVWPLLAFLADGADGPARAELADALGLPAEDSADAGRDLLAGLGRIPRTGTAVGLWTRPTVTLRQEWAAGLPDATLGRLGADDAANQELLDAWAAERTGGLIPAMPVAVDPATELVLAAALAVRTSWLRPFREGGLFPESGPWAGRELVGLYRTTGLLDRVGVAETGAGPLTVLKVLGDTGVDVHLLLGPEETERGAVLRAGLDVLAGVHRAVPGGALPPGEPGPGVTVRTVRSTTREPYLSVTTSPFALTGDHDLTELPGVFGLSSALDATRGHFPGVADHPPLSVGQARQAAMARFGAQGFEAATVTAFGLVGAGMPMRPYLVRAVDVDFDRPFGFLAVHRTSRLVLTAGWVHEPVPYTFDEDEEE</sequence>
<gene>
    <name evidence="3" type="ORF">SLA_4922</name>
</gene>
<dbReference type="AlphaFoldDB" id="A0A160P4D9"/>
<evidence type="ECO:0000256" key="1">
    <source>
        <dbReference type="RuleBase" id="RU000411"/>
    </source>
</evidence>
<dbReference type="PANTHER" id="PTHR11461:SF211">
    <property type="entry name" value="GH10112P-RELATED"/>
    <property type="match status" value="1"/>
</dbReference>
<dbReference type="Proteomes" id="UP000217676">
    <property type="component" value="Chromosome"/>
</dbReference>
<dbReference type="InterPro" id="IPR036186">
    <property type="entry name" value="Serpin_sf"/>
</dbReference>
<proteinExistence type="inferred from homology"/>
<dbReference type="InterPro" id="IPR000215">
    <property type="entry name" value="Serpin_fam"/>
</dbReference>
<dbReference type="InterPro" id="IPR042178">
    <property type="entry name" value="Serpin_sf_1"/>
</dbReference>
<reference evidence="3 4" key="1">
    <citation type="journal article" date="2016" name="Genome Announc.">
        <title>Complete Genome Sequence of Thiostrepton-Producing Streptomyces laurentii ATCC 31255.</title>
        <authorList>
            <person name="Doi K."/>
            <person name="Fujino Y."/>
            <person name="Nagayoshi Y."/>
            <person name="Ohshima T."/>
            <person name="Ogata S."/>
        </authorList>
    </citation>
    <scope>NUCLEOTIDE SEQUENCE [LARGE SCALE GENOMIC DNA]</scope>
    <source>
        <strain evidence="3 4">ATCC 31255</strain>
    </source>
</reference>
<dbReference type="GO" id="GO:0005615">
    <property type="term" value="C:extracellular space"/>
    <property type="evidence" value="ECO:0007669"/>
    <property type="project" value="InterPro"/>
</dbReference>
<dbReference type="Gene3D" id="3.30.497.10">
    <property type="entry name" value="Antithrombin, subunit I, domain 2"/>
    <property type="match status" value="2"/>
</dbReference>